<accession>A0A0J1EFH5</accession>
<name>A0A0J1EFH5_RHOIS</name>
<dbReference type="Proteomes" id="UP000036367">
    <property type="component" value="Unassembled WGS sequence"/>
</dbReference>
<reference evidence="1" key="1">
    <citation type="submission" date="2015-05" db="EMBL/GenBank/DDBJ databases">
        <title>Permanent draft genome of Rhodopirellula islandicus K833.</title>
        <authorList>
            <person name="Kizina J."/>
            <person name="Richter M."/>
            <person name="Glockner F.O."/>
            <person name="Harder J."/>
        </authorList>
    </citation>
    <scope>NUCLEOTIDE SEQUENCE [LARGE SCALE GENOMIC DNA]</scope>
    <source>
        <strain evidence="1">K833</strain>
    </source>
</reference>
<comment type="caution">
    <text evidence="1">The sequence shown here is derived from an EMBL/GenBank/DDBJ whole genome shotgun (WGS) entry which is preliminary data.</text>
</comment>
<evidence type="ECO:0000313" key="1">
    <source>
        <dbReference type="EMBL" id="KLU04264.1"/>
    </source>
</evidence>
<dbReference type="EMBL" id="LECT01000029">
    <property type="protein sequence ID" value="KLU04264.1"/>
    <property type="molecule type" value="Genomic_DNA"/>
</dbReference>
<organism evidence="1 2">
    <name type="scientific">Rhodopirellula islandica</name>
    <dbReference type="NCBI Taxonomy" id="595434"/>
    <lineage>
        <taxon>Bacteria</taxon>
        <taxon>Pseudomonadati</taxon>
        <taxon>Planctomycetota</taxon>
        <taxon>Planctomycetia</taxon>
        <taxon>Pirellulales</taxon>
        <taxon>Pirellulaceae</taxon>
        <taxon>Rhodopirellula</taxon>
    </lineage>
</organism>
<proteinExistence type="predicted"/>
<sequence>MVIEFANQKLRYQNPSPLDIVLLGGQCVSKAVSIHRATEIDCSAQKFTIYNCQFSLFNESSLDRHSETYVE</sequence>
<dbReference type="AlphaFoldDB" id="A0A0J1EFH5"/>
<dbReference type="PATRIC" id="fig|595434.4.peg.3653"/>
<dbReference type="STRING" id="595434.RISK_003850"/>
<keyword evidence="2" id="KW-1185">Reference proteome</keyword>
<evidence type="ECO:0000313" key="2">
    <source>
        <dbReference type="Proteomes" id="UP000036367"/>
    </source>
</evidence>
<gene>
    <name evidence="1" type="ORF">RISK_003850</name>
</gene>
<protein>
    <submittedName>
        <fullName evidence="1">Uncharacterized protein</fullName>
    </submittedName>
</protein>